<keyword evidence="6" id="KW-0862">Zinc</keyword>
<dbReference type="PANTHER" id="PTHR21666:SF288">
    <property type="entry name" value="CELL DIVISION PROTEIN YTFB"/>
    <property type="match status" value="1"/>
</dbReference>
<dbReference type="Pfam" id="PF01551">
    <property type="entry name" value="Peptidase_M23"/>
    <property type="match status" value="1"/>
</dbReference>
<evidence type="ECO:0000259" key="8">
    <source>
        <dbReference type="Pfam" id="PF01551"/>
    </source>
</evidence>
<keyword evidence="5 11" id="KW-0378">Hydrolase</keyword>
<dbReference type="GO" id="GO:0016787">
    <property type="term" value="F:hydrolase activity"/>
    <property type="evidence" value="ECO:0007669"/>
    <property type="project" value="UniProtKB-KW"/>
</dbReference>
<feature type="domain" description="Opacity-associated protein A LysM-like" evidence="9">
    <location>
        <begin position="56"/>
        <end position="137"/>
    </location>
</feature>
<dbReference type="Proteomes" id="UP001523550">
    <property type="component" value="Unassembled WGS sequence"/>
</dbReference>
<evidence type="ECO:0000259" key="10">
    <source>
        <dbReference type="Pfam" id="PF19425"/>
    </source>
</evidence>
<dbReference type="InterPro" id="IPR016047">
    <property type="entry name" value="M23ase_b-sheet_dom"/>
</dbReference>
<organism evidence="11 12">
    <name type="scientific">Natronospira proteinivora</name>
    <dbReference type="NCBI Taxonomy" id="1807133"/>
    <lineage>
        <taxon>Bacteria</taxon>
        <taxon>Pseudomonadati</taxon>
        <taxon>Pseudomonadota</taxon>
        <taxon>Gammaproteobacteria</taxon>
        <taxon>Natronospirales</taxon>
        <taxon>Natronospiraceae</taxon>
        <taxon>Natronospira</taxon>
    </lineage>
</organism>
<reference evidence="11 12" key="1">
    <citation type="submission" date="2022-03" db="EMBL/GenBank/DDBJ databases">
        <title>Genomic Encyclopedia of Type Strains, Phase III (KMG-III): the genomes of soil and plant-associated and newly described type strains.</title>
        <authorList>
            <person name="Whitman W."/>
        </authorList>
    </citation>
    <scope>NUCLEOTIDE SEQUENCE [LARGE SCALE GENOMIC DNA]</scope>
    <source>
        <strain evidence="11 12">BSker1</strain>
    </source>
</reference>
<comment type="caution">
    <text evidence="11">The sequence shown here is derived from an EMBL/GenBank/DDBJ whole genome shotgun (WGS) entry which is preliminary data.</text>
</comment>
<dbReference type="EMBL" id="JALJYF010000002">
    <property type="protein sequence ID" value="MCP1728487.1"/>
    <property type="molecule type" value="Genomic_DNA"/>
</dbReference>
<comment type="cofactor">
    <cofactor evidence="1">
        <name>Zn(2+)</name>
        <dbReference type="ChEBI" id="CHEBI:29105"/>
    </cofactor>
</comment>
<name>A0ABT1GBP6_9GAMM</name>
<evidence type="ECO:0000256" key="6">
    <source>
        <dbReference type="ARBA" id="ARBA00022833"/>
    </source>
</evidence>
<dbReference type="InterPro" id="IPR007340">
    <property type="entry name" value="LysM_Opacity-associatedA"/>
</dbReference>
<evidence type="ECO:0000259" key="9">
    <source>
        <dbReference type="Pfam" id="PF04225"/>
    </source>
</evidence>
<dbReference type="InterPro" id="IPR050570">
    <property type="entry name" value="Cell_wall_metabolism_enzyme"/>
</dbReference>
<accession>A0ABT1GBP6</accession>
<dbReference type="PANTHER" id="PTHR21666">
    <property type="entry name" value="PEPTIDASE-RELATED"/>
    <property type="match status" value="1"/>
</dbReference>
<keyword evidence="4" id="KW-0479">Metal-binding</keyword>
<dbReference type="Gene3D" id="2.70.70.10">
    <property type="entry name" value="Glucose Permease (Domain IIA)"/>
    <property type="match status" value="1"/>
</dbReference>
<keyword evidence="3" id="KW-0645">Protease</keyword>
<feature type="domain" description="M23ase beta-sheet core" evidence="8">
    <location>
        <begin position="281"/>
        <end position="377"/>
    </location>
</feature>
<gene>
    <name evidence="11" type="ORF">J2T60_002487</name>
</gene>
<protein>
    <submittedName>
        <fullName evidence="11">Murein DD-endopeptidase MepM/ murein hydrolase activator NlpD</fullName>
    </submittedName>
</protein>
<dbReference type="CDD" id="cd12797">
    <property type="entry name" value="M23_peptidase"/>
    <property type="match status" value="1"/>
</dbReference>
<dbReference type="SUPFAM" id="SSF51261">
    <property type="entry name" value="Duplicated hybrid motif"/>
    <property type="match status" value="1"/>
</dbReference>
<evidence type="ECO:0000256" key="3">
    <source>
        <dbReference type="ARBA" id="ARBA00022670"/>
    </source>
</evidence>
<dbReference type="InterPro" id="IPR011055">
    <property type="entry name" value="Dup_hybrid_motif"/>
</dbReference>
<dbReference type="Pfam" id="PF19425">
    <property type="entry name" value="Csd3_N2"/>
    <property type="match status" value="1"/>
</dbReference>
<feature type="domain" description="Csd3-like second N-terminal" evidence="10">
    <location>
        <begin position="150"/>
        <end position="269"/>
    </location>
</feature>
<evidence type="ECO:0000313" key="12">
    <source>
        <dbReference type="Proteomes" id="UP001523550"/>
    </source>
</evidence>
<evidence type="ECO:0000313" key="11">
    <source>
        <dbReference type="EMBL" id="MCP1728487.1"/>
    </source>
</evidence>
<evidence type="ECO:0000256" key="4">
    <source>
        <dbReference type="ARBA" id="ARBA00022723"/>
    </source>
</evidence>
<keyword evidence="12" id="KW-1185">Reference proteome</keyword>
<sequence length="421" mass="47101">MVLITSLSAFSGADKAAEEAVPPPQQEREIPLRLPDAPLMQALMSEDPLSDADIQVRTLEVKPGETLARLFQRNGLNRTDLHHIMQLGGEVQSLARLSPGDQIEVRDDGHGNILGLSRQVDSERILHVHQSDDGFEKELETLPVQRQINYASGEIKRSLYQDARAAGLSNNLIMNLAGIFQWDIDFILDIRDGDEFVVIYEEIYRDGEKVRDGDILAAEIVNRGNRIQAVSYTDPEGDQDFYTPDGDSMRRTFLRAPLEYMRISSHFNPNRRHPTLNRIRAHRGVDYAAPTGTPIRAAGDGRIVQRGRRGGYGNTIQIRHGERYQTLYAHMSRFASGLSVGSQVQQGDVIGYVGQTGLATGPHLHYEFLVDGVHRNPVTVDFPAADPVGDEFREDFLTTTAPLVAHLELMRPGQWYAQRSE</sequence>
<evidence type="ECO:0000256" key="2">
    <source>
        <dbReference type="ARBA" id="ARBA00004196"/>
    </source>
</evidence>
<dbReference type="RefSeq" id="WP_253450738.1">
    <property type="nucleotide sequence ID" value="NZ_JALJYF010000002.1"/>
</dbReference>
<dbReference type="Pfam" id="PF04225">
    <property type="entry name" value="LysM_OapA"/>
    <property type="match status" value="1"/>
</dbReference>
<proteinExistence type="predicted"/>
<dbReference type="Gene3D" id="3.10.450.350">
    <property type="match status" value="2"/>
</dbReference>
<comment type="subcellular location">
    <subcellularLocation>
        <location evidence="2">Cell envelope</location>
    </subcellularLocation>
</comment>
<evidence type="ECO:0000256" key="5">
    <source>
        <dbReference type="ARBA" id="ARBA00022801"/>
    </source>
</evidence>
<evidence type="ECO:0000256" key="1">
    <source>
        <dbReference type="ARBA" id="ARBA00001947"/>
    </source>
</evidence>
<dbReference type="InterPro" id="IPR045834">
    <property type="entry name" value="Csd3_N2"/>
</dbReference>
<keyword evidence="7" id="KW-0482">Metalloprotease</keyword>
<evidence type="ECO:0000256" key="7">
    <source>
        <dbReference type="ARBA" id="ARBA00023049"/>
    </source>
</evidence>